<dbReference type="PANTHER" id="PTHR48078:SF6">
    <property type="entry name" value="L-THREONINE DEHYDRATASE CATABOLIC TDCB"/>
    <property type="match status" value="1"/>
</dbReference>
<dbReference type="EMBL" id="JBHSAP010000009">
    <property type="protein sequence ID" value="MFC4076826.1"/>
    <property type="molecule type" value="Genomic_DNA"/>
</dbReference>
<evidence type="ECO:0000256" key="1">
    <source>
        <dbReference type="ARBA" id="ARBA00001933"/>
    </source>
</evidence>
<dbReference type="RefSeq" id="WP_380704118.1">
    <property type="nucleotide sequence ID" value="NZ_JBHSAP010000009.1"/>
</dbReference>
<dbReference type="Gene3D" id="3.40.50.1100">
    <property type="match status" value="2"/>
</dbReference>
<dbReference type="CDD" id="cd01562">
    <property type="entry name" value="Thr-dehyd"/>
    <property type="match status" value="1"/>
</dbReference>
<evidence type="ECO:0000313" key="6">
    <source>
        <dbReference type="Proteomes" id="UP001595843"/>
    </source>
</evidence>
<reference evidence="6" key="1">
    <citation type="journal article" date="2019" name="Int. J. Syst. Evol. Microbiol.">
        <title>The Global Catalogue of Microorganisms (GCM) 10K type strain sequencing project: providing services to taxonomists for standard genome sequencing and annotation.</title>
        <authorList>
            <consortium name="The Broad Institute Genomics Platform"/>
            <consortium name="The Broad Institute Genome Sequencing Center for Infectious Disease"/>
            <person name="Wu L."/>
            <person name="Ma J."/>
        </authorList>
    </citation>
    <scope>NUCLEOTIDE SEQUENCE [LARGE SCALE GENOMIC DNA]</scope>
    <source>
        <strain evidence="6">IBRC-M 10813</strain>
    </source>
</reference>
<dbReference type="InterPro" id="IPR050147">
    <property type="entry name" value="Ser/Thr_Dehydratase"/>
</dbReference>
<comment type="cofactor">
    <cofactor evidence="1">
        <name>pyridoxal 5'-phosphate</name>
        <dbReference type="ChEBI" id="CHEBI:597326"/>
    </cofactor>
</comment>
<evidence type="ECO:0000313" key="5">
    <source>
        <dbReference type="EMBL" id="MFC4076826.1"/>
    </source>
</evidence>
<dbReference type="InterPro" id="IPR036052">
    <property type="entry name" value="TrpB-like_PALP_sf"/>
</dbReference>
<keyword evidence="3" id="KW-0456">Lyase</keyword>
<proteinExistence type="predicted"/>
<dbReference type="SUPFAM" id="SSF53686">
    <property type="entry name" value="Tryptophan synthase beta subunit-like PLP-dependent enzymes"/>
    <property type="match status" value="1"/>
</dbReference>
<dbReference type="Pfam" id="PF00291">
    <property type="entry name" value="PALP"/>
    <property type="match status" value="1"/>
</dbReference>
<feature type="domain" description="Tryptophan synthase beta chain-like PALP" evidence="4">
    <location>
        <begin position="27"/>
        <end position="316"/>
    </location>
</feature>
<keyword evidence="2" id="KW-0663">Pyridoxal phosphate</keyword>
<dbReference type="InterPro" id="IPR001926">
    <property type="entry name" value="TrpB-like_PALP"/>
</dbReference>
<evidence type="ECO:0000256" key="3">
    <source>
        <dbReference type="ARBA" id="ARBA00023239"/>
    </source>
</evidence>
<accession>A0ABV8JHY4</accession>
<dbReference type="NCBIfam" id="NF005680">
    <property type="entry name" value="PRK07476.1"/>
    <property type="match status" value="1"/>
</dbReference>
<protein>
    <submittedName>
        <fullName evidence="5">Hydroxyectoine utilization dehydratase EutB</fullName>
    </submittedName>
</protein>
<keyword evidence="6" id="KW-1185">Reference proteome</keyword>
<dbReference type="InterPro" id="IPR000634">
    <property type="entry name" value="Ser/Thr_deHydtase_PyrdxlP-BS"/>
</dbReference>
<evidence type="ECO:0000259" key="4">
    <source>
        <dbReference type="Pfam" id="PF00291"/>
    </source>
</evidence>
<name>A0ABV8JHY4_9BACL</name>
<organism evidence="5 6">
    <name type="scientific">Salinithrix halophila</name>
    <dbReference type="NCBI Taxonomy" id="1485204"/>
    <lineage>
        <taxon>Bacteria</taxon>
        <taxon>Bacillati</taxon>
        <taxon>Bacillota</taxon>
        <taxon>Bacilli</taxon>
        <taxon>Bacillales</taxon>
        <taxon>Thermoactinomycetaceae</taxon>
        <taxon>Salinithrix</taxon>
    </lineage>
</organism>
<dbReference type="PROSITE" id="PS00165">
    <property type="entry name" value="DEHYDRATASE_SER_THR"/>
    <property type="match status" value="1"/>
</dbReference>
<dbReference type="Proteomes" id="UP001595843">
    <property type="component" value="Unassembled WGS sequence"/>
</dbReference>
<gene>
    <name evidence="5" type="primary">eutB</name>
    <name evidence="5" type="ORF">ACFOUO_08380</name>
</gene>
<evidence type="ECO:0000256" key="2">
    <source>
        <dbReference type="ARBA" id="ARBA00022898"/>
    </source>
</evidence>
<sequence>MTHSHFTAQQTRVNPGAIWKARKRIAPFLTRTPLIQSPVLSEKAGGPVYLKAEHLQPVGSFKLRGAANKILSLDGEHRKRGVATFSTGNHGLAVAWFARQLGIPAVICLSARVPREKTDRIKALGADLIVCGESQDEAEERCLQLEKEEGLAVIPPFDDPEIIAGQGTIGLELLEELPDLGRVVIPLSGGGLFAGIALAIKSNQPEARLVGVTMEGSAVMYHSLRKGRPITMEEQNTLADSLLGGIGLDNRYTFPLVRKLADETLLVSERGISQSLSLLFRNHKMIVEGAAATGAAAILDGRIQAEGRPIVLILSGCNADAEEVLQAINRS</sequence>
<dbReference type="PANTHER" id="PTHR48078">
    <property type="entry name" value="THREONINE DEHYDRATASE, MITOCHONDRIAL-RELATED"/>
    <property type="match status" value="1"/>
</dbReference>
<comment type="caution">
    <text evidence="5">The sequence shown here is derived from an EMBL/GenBank/DDBJ whole genome shotgun (WGS) entry which is preliminary data.</text>
</comment>